<gene>
    <name evidence="2" type="ORF">PROQFM164_S03g001587</name>
</gene>
<dbReference type="EMBL" id="HG792017">
    <property type="protein sequence ID" value="CDM34860.1"/>
    <property type="molecule type" value="Genomic_DNA"/>
</dbReference>
<keyword evidence="3" id="KW-1185">Reference proteome</keyword>
<proteinExistence type="predicted"/>
<name>W6QEG9_PENRF</name>
<sequence>MDHSTFALAIKTDSTEPRDSVGNENAPYGVLIEASPLAAKPAKNSRNAAGTYLVSRALLEKKGWNVCRNNTFIHSAFFARIATGTHC</sequence>
<dbReference type="AlphaFoldDB" id="W6QEG9"/>
<evidence type="ECO:0000256" key="1">
    <source>
        <dbReference type="SAM" id="MobiDB-lite"/>
    </source>
</evidence>
<evidence type="ECO:0000313" key="3">
    <source>
        <dbReference type="Proteomes" id="UP000030686"/>
    </source>
</evidence>
<protein>
    <submittedName>
        <fullName evidence="2">Genomic scaffold, ProqFM164S03</fullName>
    </submittedName>
</protein>
<reference evidence="2" key="1">
    <citation type="journal article" date="2014" name="Nat. Commun.">
        <title>Multiple recent horizontal transfers of a large genomic region in cheese making fungi.</title>
        <authorList>
            <person name="Cheeseman K."/>
            <person name="Ropars J."/>
            <person name="Renault P."/>
            <person name="Dupont J."/>
            <person name="Gouzy J."/>
            <person name="Branca A."/>
            <person name="Abraham A.L."/>
            <person name="Ceppi M."/>
            <person name="Conseiller E."/>
            <person name="Debuchy R."/>
            <person name="Malagnac F."/>
            <person name="Goarin A."/>
            <person name="Silar P."/>
            <person name="Lacoste S."/>
            <person name="Sallet E."/>
            <person name="Bensimon A."/>
            <person name="Giraud T."/>
            <person name="Brygoo Y."/>
        </authorList>
    </citation>
    <scope>NUCLEOTIDE SEQUENCE [LARGE SCALE GENOMIC DNA]</scope>
    <source>
        <strain evidence="2">FM164</strain>
    </source>
</reference>
<evidence type="ECO:0000313" key="2">
    <source>
        <dbReference type="EMBL" id="CDM34860.1"/>
    </source>
</evidence>
<feature type="region of interest" description="Disordered" evidence="1">
    <location>
        <begin position="1"/>
        <end position="23"/>
    </location>
</feature>
<accession>W6QEG9</accession>
<dbReference type="Proteomes" id="UP000030686">
    <property type="component" value="Unassembled WGS sequence"/>
</dbReference>
<organism evidence="2 3">
    <name type="scientific">Penicillium roqueforti (strain FM164)</name>
    <dbReference type="NCBI Taxonomy" id="1365484"/>
    <lineage>
        <taxon>Eukaryota</taxon>
        <taxon>Fungi</taxon>
        <taxon>Dikarya</taxon>
        <taxon>Ascomycota</taxon>
        <taxon>Pezizomycotina</taxon>
        <taxon>Eurotiomycetes</taxon>
        <taxon>Eurotiomycetidae</taxon>
        <taxon>Eurotiales</taxon>
        <taxon>Aspergillaceae</taxon>
        <taxon>Penicillium</taxon>
    </lineage>
</organism>